<feature type="signal peptide" evidence="1">
    <location>
        <begin position="1"/>
        <end position="25"/>
    </location>
</feature>
<dbReference type="InterPro" id="IPR051465">
    <property type="entry name" value="Cell_Envelope_Struct_Comp"/>
</dbReference>
<dbReference type="PROSITE" id="PS51272">
    <property type="entry name" value="SLH"/>
    <property type="match status" value="1"/>
</dbReference>
<dbReference type="InterPro" id="IPR023614">
    <property type="entry name" value="Porin_dom_sf"/>
</dbReference>
<feature type="domain" description="SLH" evidence="2">
    <location>
        <begin position="24"/>
        <end position="87"/>
    </location>
</feature>
<feature type="chain" id="PRO_5012861116" evidence="1">
    <location>
        <begin position="26"/>
        <end position="431"/>
    </location>
</feature>
<dbReference type="SUPFAM" id="SSF56935">
    <property type="entry name" value="Porins"/>
    <property type="match status" value="1"/>
</dbReference>
<dbReference type="Gene3D" id="2.40.160.10">
    <property type="entry name" value="Porin"/>
    <property type="match status" value="1"/>
</dbReference>
<dbReference type="STRING" id="1123243.SAMN02745190_02185"/>
<keyword evidence="4" id="KW-1185">Reference proteome</keyword>
<evidence type="ECO:0000313" key="3">
    <source>
        <dbReference type="EMBL" id="SHF24708.1"/>
    </source>
</evidence>
<accession>A0A1M5A352</accession>
<dbReference type="PANTHER" id="PTHR43308">
    <property type="entry name" value="OUTER MEMBRANE PROTEIN ALPHA-RELATED"/>
    <property type="match status" value="1"/>
</dbReference>
<evidence type="ECO:0000259" key="2">
    <source>
        <dbReference type="PROSITE" id="PS51272"/>
    </source>
</evidence>
<organism evidence="3 4">
    <name type="scientific">Schwartzia succinivorans DSM 10502</name>
    <dbReference type="NCBI Taxonomy" id="1123243"/>
    <lineage>
        <taxon>Bacteria</taxon>
        <taxon>Bacillati</taxon>
        <taxon>Bacillota</taxon>
        <taxon>Negativicutes</taxon>
        <taxon>Selenomonadales</taxon>
        <taxon>Selenomonadaceae</taxon>
        <taxon>Schwartzia</taxon>
    </lineage>
</organism>
<keyword evidence="1" id="KW-0732">Signal</keyword>
<reference evidence="3 4" key="1">
    <citation type="submission" date="2016-11" db="EMBL/GenBank/DDBJ databases">
        <authorList>
            <person name="Jaros S."/>
            <person name="Januszkiewicz K."/>
            <person name="Wedrychowicz H."/>
        </authorList>
    </citation>
    <scope>NUCLEOTIDE SEQUENCE [LARGE SCALE GENOMIC DNA]</scope>
    <source>
        <strain evidence="3 4">DSM 10502</strain>
    </source>
</reference>
<dbReference type="RefSeq" id="WP_072936294.1">
    <property type="nucleotide sequence ID" value="NZ_FQUG01000010.1"/>
</dbReference>
<sequence length="431" mass="47318">MKKFFTAAAMATAITAAGTTGFAAANPFEDVAADHWAYDAVAQLAADGVIEGYGDGTYRGDQEITRYEMAQMVARAMAKSGVSAADKAMIDKLAAEFADELNALGVRVANLEKKVDNVKWTGELRYDYKSARHDADPSWRKNKNYIRLRLDPTMTINNHWTAGGRIEIATDMNDAKNAGGEKTGTSYIEAQRAYAQGTYGNTQITLGKFAHWTSIDGQMMYDDNLAGGRVVFGKDVKASLLVSRVDHKGRNGMIDYTQGGGTVSWQAIEIYSDNGQKFSWGASYNNVKNKELLSNAANFRKDSLHIWEVGLGYRFDKNWKLSGAYAGSNADAVNNDRNKAWNVQIDYKGANKKKAGSYGIYAAYRHVGAGAVIVPTYDCIGVDQKGVELGFVYTLAPNIQWKGSYFWGKDMGANDSSTKAKTIWTRIACFF</sequence>
<gene>
    <name evidence="3" type="ORF">SAMN02745190_02185</name>
</gene>
<dbReference type="OrthoDB" id="5845122at2"/>
<dbReference type="AlphaFoldDB" id="A0A1M5A352"/>
<proteinExistence type="predicted"/>
<dbReference type="EMBL" id="FQUG01000010">
    <property type="protein sequence ID" value="SHF24708.1"/>
    <property type="molecule type" value="Genomic_DNA"/>
</dbReference>
<dbReference type="InterPro" id="IPR001119">
    <property type="entry name" value="SLH_dom"/>
</dbReference>
<evidence type="ECO:0000256" key="1">
    <source>
        <dbReference type="SAM" id="SignalP"/>
    </source>
</evidence>
<protein>
    <submittedName>
        <fullName evidence="3">S-layer homology domain-containing protein</fullName>
    </submittedName>
</protein>
<dbReference type="Pfam" id="PF00395">
    <property type="entry name" value="SLH"/>
    <property type="match status" value="1"/>
</dbReference>
<name>A0A1M5A352_9FIRM</name>
<evidence type="ECO:0000313" key="4">
    <source>
        <dbReference type="Proteomes" id="UP000184404"/>
    </source>
</evidence>
<dbReference type="Proteomes" id="UP000184404">
    <property type="component" value="Unassembled WGS sequence"/>
</dbReference>